<evidence type="ECO:0000313" key="6">
    <source>
        <dbReference type="WBParaSite" id="TREG1_24110.3"/>
    </source>
</evidence>
<feature type="domain" description="DUF4200" evidence="4">
    <location>
        <begin position="46"/>
        <end position="159"/>
    </location>
</feature>
<evidence type="ECO:0000313" key="7">
    <source>
        <dbReference type="WBParaSite" id="TREG1_24110.7"/>
    </source>
</evidence>
<feature type="coiled-coil region" evidence="2">
    <location>
        <begin position="42"/>
        <end position="87"/>
    </location>
</feature>
<evidence type="ECO:0000259" key="4">
    <source>
        <dbReference type="Pfam" id="PF13863"/>
    </source>
</evidence>
<accession>A0AA85JJK6</accession>
<reference evidence="5" key="1">
    <citation type="submission" date="2022-06" db="EMBL/GenBank/DDBJ databases">
        <authorList>
            <person name="Berger JAMES D."/>
            <person name="Berger JAMES D."/>
        </authorList>
    </citation>
    <scope>NUCLEOTIDE SEQUENCE [LARGE SCALE GENOMIC DNA]</scope>
</reference>
<evidence type="ECO:0000256" key="3">
    <source>
        <dbReference type="SAM" id="MobiDB-lite"/>
    </source>
</evidence>
<keyword evidence="5" id="KW-1185">Reference proteome</keyword>
<dbReference type="WBParaSite" id="TREG1_24110.3">
    <property type="protein sequence ID" value="TREG1_24110.3"/>
    <property type="gene ID" value="TREG1_24110"/>
</dbReference>
<dbReference type="PANTHER" id="PTHR21683:SF18">
    <property type="entry name" value="COILED-COIL DOMAIN-CONTAINING PROTEIN 42 HOMOLOG"/>
    <property type="match status" value="1"/>
</dbReference>
<evidence type="ECO:0000256" key="2">
    <source>
        <dbReference type="SAM" id="Coils"/>
    </source>
</evidence>
<dbReference type="InterPro" id="IPR051147">
    <property type="entry name" value="CFAP_domain-containing"/>
</dbReference>
<organism evidence="5 7">
    <name type="scientific">Trichobilharzia regenti</name>
    <name type="common">Nasal bird schistosome</name>
    <dbReference type="NCBI Taxonomy" id="157069"/>
    <lineage>
        <taxon>Eukaryota</taxon>
        <taxon>Metazoa</taxon>
        <taxon>Spiralia</taxon>
        <taxon>Lophotrochozoa</taxon>
        <taxon>Platyhelminthes</taxon>
        <taxon>Trematoda</taxon>
        <taxon>Digenea</taxon>
        <taxon>Strigeidida</taxon>
        <taxon>Schistosomatoidea</taxon>
        <taxon>Schistosomatidae</taxon>
        <taxon>Trichobilharzia</taxon>
    </lineage>
</organism>
<dbReference type="Proteomes" id="UP000050795">
    <property type="component" value="Unassembled WGS sequence"/>
</dbReference>
<reference evidence="6 7" key="2">
    <citation type="submission" date="2023-11" db="UniProtKB">
        <authorList>
            <consortium name="WormBaseParasite"/>
        </authorList>
    </citation>
    <scope>IDENTIFICATION</scope>
</reference>
<dbReference type="PANTHER" id="PTHR21683">
    <property type="entry name" value="COILED-COIL DOMAIN-CONTAINING PROTEIN 42 LIKE-2-LIKE-RELATED"/>
    <property type="match status" value="1"/>
</dbReference>
<evidence type="ECO:0000256" key="1">
    <source>
        <dbReference type="ARBA" id="ARBA00023054"/>
    </source>
</evidence>
<dbReference type="InterPro" id="IPR025252">
    <property type="entry name" value="DUF4200"/>
</dbReference>
<feature type="compositionally biased region" description="Basic and acidic residues" evidence="3">
    <location>
        <begin position="10"/>
        <end position="19"/>
    </location>
</feature>
<feature type="coiled-coil region" evidence="2">
    <location>
        <begin position="180"/>
        <end position="214"/>
    </location>
</feature>
<dbReference type="AlphaFoldDB" id="A0AA85JJK6"/>
<sequence>MASHTLKCNPDSKVHEQSNRPKFMHQHTLKFSKHYPIMDDPIEECKQRLVEATAELKEKRKVFAEKMAKSREQRVLLQHDVNALEERKLKCQSFIRDNDAKRWRALQKFCTDNHLCTVKKKERQNLISELRKAKELYASLLAKVANLKKYETYLQTVVDSLPKDYIKLADDAIIGLIMRYNSLHSTNERLKREMETKAEELRQAQNDLRKLKESHRFLLFNKNSELSALYSERECLDSNFQATNSTFVQSHDDLVNQLSFFMTVIRAINNLTGKLLRTYDITLCGQTLLSKIQKMTVLSRCHFIEDRISTIRTILAQIVTDTGQLPVCKCCRPQLTNQQIAGVIATSPSELAFLIKLTTLPINLTDGQQLLKKPAEYVSEQTPHPR</sequence>
<feature type="coiled-coil region" evidence="2">
    <location>
        <begin position="123"/>
        <end position="150"/>
    </location>
</feature>
<evidence type="ECO:0000313" key="5">
    <source>
        <dbReference type="Proteomes" id="UP000050795"/>
    </source>
</evidence>
<dbReference type="WBParaSite" id="TREG1_24110.7">
    <property type="protein sequence ID" value="TREG1_24110.7"/>
    <property type="gene ID" value="TREG1_24110"/>
</dbReference>
<proteinExistence type="predicted"/>
<keyword evidence="1 2" id="KW-0175">Coiled coil</keyword>
<dbReference type="GO" id="GO:0005856">
    <property type="term" value="C:cytoskeleton"/>
    <property type="evidence" value="ECO:0007669"/>
    <property type="project" value="UniProtKB-ARBA"/>
</dbReference>
<protein>
    <recommendedName>
        <fullName evidence="4">DUF4200 domain-containing protein</fullName>
    </recommendedName>
</protein>
<feature type="region of interest" description="Disordered" evidence="3">
    <location>
        <begin position="1"/>
        <end position="22"/>
    </location>
</feature>
<dbReference type="Pfam" id="PF13863">
    <property type="entry name" value="DUF4200"/>
    <property type="match status" value="1"/>
</dbReference>
<name>A0AA85JJK6_TRIRE</name>